<dbReference type="CDD" id="cd04908">
    <property type="entry name" value="ACT_Bt0572_1"/>
    <property type="match status" value="1"/>
</dbReference>
<organism evidence="2 3">
    <name type="scientific">Methanobrevibacter smithii DSM 2375</name>
    <dbReference type="NCBI Taxonomy" id="483214"/>
    <lineage>
        <taxon>Archaea</taxon>
        <taxon>Methanobacteriati</taxon>
        <taxon>Methanobacteriota</taxon>
        <taxon>Methanomada group</taxon>
        <taxon>Methanobacteria</taxon>
        <taxon>Methanobacteriales</taxon>
        <taxon>Methanobacteriaceae</taxon>
        <taxon>Methanobrevibacter</taxon>
    </lineage>
</organism>
<dbReference type="Gene3D" id="3.30.2130.10">
    <property type="entry name" value="VC0802-like"/>
    <property type="match status" value="1"/>
</dbReference>
<dbReference type="HOGENOM" id="CLU_136790_2_1_2"/>
<dbReference type="EMBL" id="ABYW01000018">
    <property type="protein sequence ID" value="EEE42783.1"/>
    <property type="molecule type" value="Genomic_DNA"/>
</dbReference>
<feature type="domain" description="ACT" evidence="1">
    <location>
        <begin position="81"/>
        <end position="153"/>
    </location>
</feature>
<name>B9AH43_METSM</name>
<dbReference type="InterPro" id="IPR045739">
    <property type="entry name" value="ACT_dom_pair"/>
</dbReference>
<evidence type="ECO:0000259" key="1">
    <source>
        <dbReference type="PROSITE" id="PS51671"/>
    </source>
</evidence>
<dbReference type="Pfam" id="PF19571">
    <property type="entry name" value="ACT_8"/>
    <property type="match status" value="1"/>
</dbReference>
<evidence type="ECO:0000313" key="3">
    <source>
        <dbReference type="Proteomes" id="UP000003489"/>
    </source>
</evidence>
<dbReference type="InterPro" id="IPR002912">
    <property type="entry name" value="ACT_dom"/>
</dbReference>
<dbReference type="SUPFAM" id="SSF55021">
    <property type="entry name" value="ACT-like"/>
    <property type="match status" value="2"/>
</dbReference>
<dbReference type="Proteomes" id="UP000003489">
    <property type="component" value="Unassembled WGS sequence"/>
</dbReference>
<dbReference type="InterPro" id="IPR045865">
    <property type="entry name" value="ACT-like_dom_sf"/>
</dbReference>
<dbReference type="PANTHER" id="PTHR40099:SF1">
    <property type="entry name" value="ACETOLACTATE SYNTHASE, SMALL SUBUNIT"/>
    <property type="match status" value="1"/>
</dbReference>
<proteinExistence type="predicted"/>
<dbReference type="CDD" id="cd04882">
    <property type="entry name" value="ACT_Bt0572_2"/>
    <property type="match status" value="1"/>
</dbReference>
<dbReference type="PATRIC" id="fig|483214.13.peg.1635"/>
<dbReference type="AlphaFoldDB" id="B9AH43"/>
<comment type="caution">
    <text evidence="2">The sequence shown here is derived from an EMBL/GenBank/DDBJ whole genome shotgun (WGS) entry which is preliminary data.</text>
</comment>
<accession>B9AH43</accession>
<reference evidence="2 3" key="1">
    <citation type="submission" date="2008-10" db="EMBL/GenBank/DDBJ databases">
        <authorList>
            <person name="Fulton L."/>
            <person name="Clifton S."/>
            <person name="Fulton B."/>
            <person name="Xu J."/>
            <person name="Minx P."/>
            <person name="Pepin K.H."/>
            <person name="Johnson M."/>
            <person name="Bhonagiri V."/>
            <person name="Nash W.E."/>
            <person name="Mardis E.R."/>
            <person name="Wilson R.K."/>
        </authorList>
    </citation>
    <scope>NUCLEOTIDE SEQUENCE [LARGE SCALE GENOMIC DNA]</scope>
    <source>
        <strain evidence="2 3">DSM 2375</strain>
    </source>
</reference>
<reference evidence="2 3" key="2">
    <citation type="submission" date="2008-11" db="EMBL/GenBank/DDBJ databases">
        <title>Draft genome sequence of Methanobrevibacter smithii (DSM 2375).</title>
        <authorList>
            <person name="Sudarsanam P."/>
            <person name="Ley R."/>
            <person name="Guruge J."/>
            <person name="Turnbaugh P.J."/>
            <person name="Mahowald M."/>
            <person name="Liep D."/>
            <person name="Gordon J."/>
        </authorList>
    </citation>
    <scope>NUCLEOTIDE SEQUENCE [LARGE SCALE GENOMIC DNA]</scope>
    <source>
        <strain evidence="2 3">DSM 2375</strain>
    </source>
</reference>
<evidence type="ECO:0000313" key="2">
    <source>
        <dbReference type="EMBL" id="EEE42783.1"/>
    </source>
</evidence>
<sequence length="153" mass="17258">MKEILNEVKNMVVKQISVFIENKEGRMKKAINTLAQENINIRALSIADTTKYGILRLIVSDNEKAIEALEKDGFIVREDDVIIVAVPDEPNGLNTTLAIFDEKGINLDYLYAFVSSKTEKAIVVMRLKHMDEAIALLKDSDAHILEKKDIEDL</sequence>
<gene>
    <name evidence="2" type="ORF">METSMIALI_01702</name>
</gene>
<dbReference type="PROSITE" id="PS51671">
    <property type="entry name" value="ACT"/>
    <property type="match status" value="1"/>
</dbReference>
<protein>
    <submittedName>
        <fullName evidence="2">ACT domain protein</fullName>
    </submittedName>
</protein>
<dbReference type="PANTHER" id="PTHR40099">
    <property type="entry name" value="ACETOLACTATE SYNTHASE, SMALL SUBUNIT"/>
    <property type="match status" value="1"/>
</dbReference>